<dbReference type="PROSITE" id="PS51755">
    <property type="entry name" value="OMPR_PHOB"/>
    <property type="match status" value="1"/>
</dbReference>
<keyword evidence="8" id="KW-1185">Reference proteome</keyword>
<keyword evidence="4" id="KW-0804">Transcription</keyword>
<keyword evidence="3 5" id="KW-0238">DNA-binding</keyword>
<dbReference type="SMART" id="SM00028">
    <property type="entry name" value="TPR"/>
    <property type="match status" value="4"/>
</dbReference>
<comment type="caution">
    <text evidence="7">The sequence shown here is derived from an EMBL/GenBank/DDBJ whole genome shotgun (WGS) entry which is preliminary data.</text>
</comment>
<dbReference type="Pfam" id="PF03704">
    <property type="entry name" value="BTAD"/>
    <property type="match status" value="1"/>
</dbReference>
<dbReference type="Gene3D" id="3.40.50.300">
    <property type="entry name" value="P-loop containing nucleotide triphosphate hydrolases"/>
    <property type="match status" value="1"/>
</dbReference>
<accession>A0ABS1VEA6</accession>
<dbReference type="InterPro" id="IPR051677">
    <property type="entry name" value="AfsR-DnrI-RedD_regulator"/>
</dbReference>
<dbReference type="InterPro" id="IPR016032">
    <property type="entry name" value="Sig_transdc_resp-reg_C-effctor"/>
</dbReference>
<evidence type="ECO:0000256" key="1">
    <source>
        <dbReference type="ARBA" id="ARBA00005820"/>
    </source>
</evidence>
<dbReference type="CDD" id="cd15831">
    <property type="entry name" value="BTAD"/>
    <property type="match status" value="1"/>
</dbReference>
<dbReference type="Gene3D" id="1.10.10.10">
    <property type="entry name" value="Winged helix-like DNA-binding domain superfamily/Winged helix DNA-binding domain"/>
    <property type="match status" value="1"/>
</dbReference>
<dbReference type="SMART" id="SM01043">
    <property type="entry name" value="BTAD"/>
    <property type="match status" value="1"/>
</dbReference>
<dbReference type="InterPro" id="IPR036388">
    <property type="entry name" value="WH-like_DNA-bd_sf"/>
</dbReference>
<dbReference type="EMBL" id="JAENHO010000001">
    <property type="protein sequence ID" value="MBL7253009.1"/>
    <property type="molecule type" value="Genomic_DNA"/>
</dbReference>
<dbReference type="PRINTS" id="PR00364">
    <property type="entry name" value="DISEASERSIST"/>
</dbReference>
<evidence type="ECO:0000259" key="6">
    <source>
        <dbReference type="PROSITE" id="PS51755"/>
    </source>
</evidence>
<protein>
    <submittedName>
        <fullName evidence="7">Winged helix-turn-helix domain-containing protein</fullName>
    </submittedName>
</protein>
<evidence type="ECO:0000256" key="2">
    <source>
        <dbReference type="ARBA" id="ARBA00023015"/>
    </source>
</evidence>
<proteinExistence type="inferred from homology"/>
<sequence>MDGGFALRLLGPFEAGCDDEPVDVGGPRQRVVLARLALEAGRTVVVERLVDAVWGERPPETARRQVHTAISALRRRLDGVPGWGSLRTEPAGYRLDIDPTRVDLLRFETAVGEAHRLLGADRPGDAVRAFRDGLALWRGPALAGLGDRLGAHAARLEEARLAALEECLDHEARNGGGPRTLADLTQAHAEHPLRERFTAALMLALSRAGRQSEALAAYRRTAEALSGELGVDPGPLLERRFTEILRADLDPEPPAPAWTAPLRQLPASVPALIGRDREVAALDSAAFGQAAPGRPAIVVLGTAGIGKSTLAVAWAHRVAERYPDGQLYADLRGHDTLHPPLRAGDVLHRFLEALGVPAERIPGDEEGRAAQFRSIVAGRKLLLLLDNARDEEQIRPLLPGAPGSLVLVTSRTELTGLVAGGTATPLTLGTFDATRSRALLAERLGADRLTTDPGATDEVIRRCAGLPLALAVLGARALATPDRSLGTLARELAAAGPLEVLDAGLPAFDVRSVLSVSYAALGEEAARLFRLFGAHAGPDLTVPAAAALSDRPPVVVTRALRELTRGHLATEHETGRFALHDLLRAYAREIGHADHRPALRRLLDYYLATAYAGSVCTARRLARVVLPVPVSAGTFRDGDEALAWFGTEQANLDGLPARARDAGLPGHAWRLACAIGISLHWRGHWKDAIVLHQTELEATADPYGRQQLHYGLGCIYQAYGFAPEASRHLGRALALAQERGDTGAAADARLDVGNVLFEGGDKAKAIAHARTALAYYREHGEVMGEAGALNALGWFQAGSGDFRGGLELCEQSLARLHASGADDPVAEAAVIDSIGLCRSGLGDHDAAIEEYRRAAEIIGRRASRHRLHIAIVTGLAEAYRAAGRETAATREFERVAALRESLGLG</sequence>
<dbReference type="SUPFAM" id="SSF46894">
    <property type="entry name" value="C-terminal effector domain of the bipartite response regulators"/>
    <property type="match status" value="1"/>
</dbReference>
<dbReference type="SUPFAM" id="SSF48452">
    <property type="entry name" value="TPR-like"/>
    <property type="match status" value="3"/>
</dbReference>
<dbReference type="PANTHER" id="PTHR35807">
    <property type="entry name" value="TRANSCRIPTIONAL REGULATOR REDD-RELATED"/>
    <property type="match status" value="1"/>
</dbReference>
<name>A0ABS1VEA6_9ACTN</name>
<dbReference type="Gene3D" id="1.25.40.10">
    <property type="entry name" value="Tetratricopeptide repeat domain"/>
    <property type="match status" value="2"/>
</dbReference>
<reference evidence="7 8" key="1">
    <citation type="submission" date="2021-01" db="EMBL/GenBank/DDBJ databases">
        <title>Actinoplanes sp. nov. LDG1-01 isolated from lichen.</title>
        <authorList>
            <person name="Saeng-In P."/>
            <person name="Phongsopitanun W."/>
            <person name="Kanchanasin P."/>
            <person name="Yuki M."/>
            <person name="Kudo T."/>
            <person name="Ohkuma M."/>
            <person name="Tanasupawat S."/>
        </authorList>
    </citation>
    <scope>NUCLEOTIDE SEQUENCE [LARGE SCALE GENOMIC DNA]</scope>
    <source>
        <strain evidence="7 8">LDG1-01</strain>
    </source>
</reference>
<organism evidence="7 8">
    <name type="scientific">Paractinoplanes lichenicola</name>
    <dbReference type="NCBI Taxonomy" id="2802976"/>
    <lineage>
        <taxon>Bacteria</taxon>
        <taxon>Bacillati</taxon>
        <taxon>Actinomycetota</taxon>
        <taxon>Actinomycetes</taxon>
        <taxon>Micromonosporales</taxon>
        <taxon>Micromonosporaceae</taxon>
        <taxon>Paractinoplanes</taxon>
    </lineage>
</organism>
<dbReference type="PANTHER" id="PTHR35807:SF1">
    <property type="entry name" value="TRANSCRIPTIONAL REGULATOR REDD"/>
    <property type="match status" value="1"/>
</dbReference>
<evidence type="ECO:0000313" key="8">
    <source>
        <dbReference type="Proteomes" id="UP000598996"/>
    </source>
</evidence>
<dbReference type="SUPFAM" id="SSF52540">
    <property type="entry name" value="P-loop containing nucleoside triphosphate hydrolases"/>
    <property type="match status" value="1"/>
</dbReference>
<dbReference type="InterPro" id="IPR011990">
    <property type="entry name" value="TPR-like_helical_dom_sf"/>
</dbReference>
<evidence type="ECO:0000256" key="4">
    <source>
        <dbReference type="ARBA" id="ARBA00023163"/>
    </source>
</evidence>
<gene>
    <name evidence="7" type="ORF">JKJ07_01655</name>
</gene>
<dbReference type="InterPro" id="IPR001867">
    <property type="entry name" value="OmpR/PhoB-type_DNA-bd"/>
</dbReference>
<dbReference type="InterPro" id="IPR027417">
    <property type="entry name" value="P-loop_NTPase"/>
</dbReference>
<feature type="DNA-binding region" description="OmpR/PhoB-type" evidence="5">
    <location>
        <begin position="1"/>
        <end position="97"/>
    </location>
</feature>
<dbReference type="SMART" id="SM00862">
    <property type="entry name" value="Trans_reg_C"/>
    <property type="match status" value="1"/>
</dbReference>
<dbReference type="Pfam" id="PF00486">
    <property type="entry name" value="Trans_reg_C"/>
    <property type="match status" value="1"/>
</dbReference>
<dbReference type="RefSeq" id="WP_202989352.1">
    <property type="nucleotide sequence ID" value="NZ_JAENHO010000001.1"/>
</dbReference>
<evidence type="ECO:0000256" key="3">
    <source>
        <dbReference type="ARBA" id="ARBA00023125"/>
    </source>
</evidence>
<feature type="domain" description="OmpR/PhoB-type" evidence="6">
    <location>
        <begin position="1"/>
        <end position="97"/>
    </location>
</feature>
<comment type="similarity">
    <text evidence="1">Belongs to the AfsR/DnrI/RedD regulatory family.</text>
</comment>
<evidence type="ECO:0000256" key="5">
    <source>
        <dbReference type="PROSITE-ProRule" id="PRU01091"/>
    </source>
</evidence>
<dbReference type="Proteomes" id="UP000598996">
    <property type="component" value="Unassembled WGS sequence"/>
</dbReference>
<keyword evidence="2" id="KW-0805">Transcription regulation</keyword>
<dbReference type="InterPro" id="IPR005158">
    <property type="entry name" value="BTAD"/>
</dbReference>
<evidence type="ECO:0000313" key="7">
    <source>
        <dbReference type="EMBL" id="MBL7253009.1"/>
    </source>
</evidence>
<dbReference type="InterPro" id="IPR019734">
    <property type="entry name" value="TPR_rpt"/>
</dbReference>